<dbReference type="SUPFAM" id="SSF101478">
    <property type="entry name" value="ADP-ribosylglycohydrolase"/>
    <property type="match status" value="1"/>
</dbReference>
<dbReference type="InterPro" id="IPR050792">
    <property type="entry name" value="ADP-ribosylglycohydrolase"/>
</dbReference>
<dbReference type="Proteomes" id="UP000694845">
    <property type="component" value="Unplaced"/>
</dbReference>
<gene>
    <name evidence="3" type="primary">LOC110983402</name>
</gene>
<dbReference type="GeneID" id="110983402"/>
<protein>
    <submittedName>
        <fullName evidence="3">Protein ADP-ribosylarginine hydrolase-like</fullName>
    </submittedName>
</protein>
<dbReference type="InterPro" id="IPR005502">
    <property type="entry name" value="Ribosyl_crysJ1"/>
</dbReference>
<dbReference type="Pfam" id="PF03747">
    <property type="entry name" value="ADP_ribosyl_GH"/>
    <property type="match status" value="1"/>
</dbReference>
<keyword evidence="1" id="KW-0460">Magnesium</keyword>
<dbReference type="PANTHER" id="PTHR16222:SF41">
    <property type="entry name" value="ADP-RIBOSYLARGININE HYDROLASE"/>
    <property type="match status" value="1"/>
</dbReference>
<sequence length="357" mass="38728">MATMTSLEAYQAALILSGTGDALGLGCKNEGSPSGAEVQQSMSSMGGVDKIEVKPPKWPVGQNTVLHLATAEALATGRTSETLWPEFAAQYVDCMSARMMENRRPSTSLLRATALLRPAEPQGWELPFDVSRTAVEACPAVRSVCIGLRFHKPGQLGCLISTAVECARITHHHPTAYLGAVTSALFTSYAVQRREVREWAAALLDVIPEVLGYVVSTGRDVDDNQGAWCYFGDIWKKYVSMRGISDGESAPRFPRRYGAERRDEAYRHFAMDNMVPGSCGHDAPLIAYDALLSSNSWRDLCDRAVFHCGEGSSSGAIAASWWGLIHGLSGVPPGNHAQVEFRDRLVEAGTKLFALSF</sequence>
<dbReference type="RefSeq" id="XP_022098335.1">
    <property type="nucleotide sequence ID" value="XM_022242643.1"/>
</dbReference>
<comment type="cofactor">
    <cofactor evidence="1">
        <name>Mg(2+)</name>
        <dbReference type="ChEBI" id="CHEBI:18420"/>
    </cofactor>
    <text evidence="1">Binds 2 magnesium ions per subunit.</text>
</comment>
<organism evidence="2 3">
    <name type="scientific">Acanthaster planci</name>
    <name type="common">Crown-of-thorns starfish</name>
    <dbReference type="NCBI Taxonomy" id="133434"/>
    <lineage>
        <taxon>Eukaryota</taxon>
        <taxon>Metazoa</taxon>
        <taxon>Echinodermata</taxon>
        <taxon>Eleutherozoa</taxon>
        <taxon>Asterozoa</taxon>
        <taxon>Asteroidea</taxon>
        <taxon>Valvatacea</taxon>
        <taxon>Valvatida</taxon>
        <taxon>Acanthasteridae</taxon>
        <taxon>Acanthaster</taxon>
    </lineage>
</organism>
<evidence type="ECO:0000313" key="2">
    <source>
        <dbReference type="Proteomes" id="UP000694845"/>
    </source>
</evidence>
<keyword evidence="2" id="KW-1185">Reference proteome</keyword>
<feature type="binding site" evidence="1">
    <location>
        <position position="313"/>
    </location>
    <ligand>
        <name>Mg(2+)</name>
        <dbReference type="ChEBI" id="CHEBI:18420"/>
        <label>1</label>
    </ligand>
</feature>
<accession>A0A8B7Z0M7</accession>
<dbReference type="KEGG" id="aplc:110983402"/>
<dbReference type="PANTHER" id="PTHR16222">
    <property type="entry name" value="ADP-RIBOSYLGLYCOHYDROLASE"/>
    <property type="match status" value="1"/>
</dbReference>
<dbReference type="OMA" id="CGHDAPL"/>
<dbReference type="GO" id="GO:0046872">
    <property type="term" value="F:metal ion binding"/>
    <property type="evidence" value="ECO:0007669"/>
    <property type="project" value="UniProtKB-KW"/>
</dbReference>
<reference evidence="3" key="1">
    <citation type="submission" date="2025-08" db="UniProtKB">
        <authorList>
            <consortium name="RefSeq"/>
        </authorList>
    </citation>
    <scope>IDENTIFICATION</scope>
</reference>
<evidence type="ECO:0000313" key="3">
    <source>
        <dbReference type="RefSeq" id="XP_022098335.1"/>
    </source>
</evidence>
<proteinExistence type="predicted"/>
<dbReference type="Gene3D" id="1.10.4080.10">
    <property type="entry name" value="ADP-ribosylation/Crystallin J1"/>
    <property type="match status" value="1"/>
</dbReference>
<dbReference type="InterPro" id="IPR036705">
    <property type="entry name" value="Ribosyl_crysJ1_sf"/>
</dbReference>
<dbReference type="OrthoDB" id="10250509at2759"/>
<dbReference type="AlphaFoldDB" id="A0A8B7Z0M7"/>
<evidence type="ECO:0000256" key="1">
    <source>
        <dbReference type="PIRSR" id="PIRSR605502-1"/>
    </source>
</evidence>
<keyword evidence="1" id="KW-0479">Metal-binding</keyword>
<name>A0A8B7Z0M7_ACAPL</name>